<dbReference type="KEGG" id="rpm:RSPPHO_02917"/>
<organism evidence="1 2">
    <name type="scientific">Pararhodospirillum photometricum DSM 122</name>
    <dbReference type="NCBI Taxonomy" id="1150469"/>
    <lineage>
        <taxon>Bacteria</taxon>
        <taxon>Pseudomonadati</taxon>
        <taxon>Pseudomonadota</taxon>
        <taxon>Alphaproteobacteria</taxon>
        <taxon>Rhodospirillales</taxon>
        <taxon>Rhodospirillaceae</taxon>
        <taxon>Pararhodospirillum</taxon>
    </lineage>
</organism>
<dbReference type="AlphaFoldDB" id="H6SPL8"/>
<evidence type="ECO:0000313" key="1">
    <source>
        <dbReference type="EMBL" id="CCG09543.1"/>
    </source>
</evidence>
<protein>
    <submittedName>
        <fullName evidence="1">Uncharacterized protein</fullName>
    </submittedName>
</protein>
<name>H6SPL8_PARPM</name>
<gene>
    <name evidence="1" type="ORF">RSPPHO_02917</name>
</gene>
<reference evidence="1 2" key="1">
    <citation type="submission" date="2012-02" db="EMBL/GenBank/DDBJ databases">
        <title>Shotgun genome sequence of Phaeospirillum photometricum DSM 122.</title>
        <authorList>
            <person name="Duquesne K."/>
            <person name="Sturgis J."/>
        </authorList>
    </citation>
    <scope>NUCLEOTIDE SEQUENCE [LARGE SCALE GENOMIC DNA]</scope>
    <source>
        <strain evidence="2">DSM122</strain>
    </source>
</reference>
<dbReference type="EMBL" id="HE663493">
    <property type="protein sequence ID" value="CCG09543.1"/>
    <property type="molecule type" value="Genomic_DNA"/>
</dbReference>
<dbReference type="HOGENOM" id="CLU_3047468_0_0_5"/>
<keyword evidence="2" id="KW-1185">Reference proteome</keyword>
<accession>H6SPL8</accession>
<evidence type="ECO:0000313" key="2">
    <source>
        <dbReference type="Proteomes" id="UP000033220"/>
    </source>
</evidence>
<sequence length="54" mass="6464">MYIFKKIFLVCILGVFQSLLLDVFKSLTRVSTLFYEFQDVYFFLHLHVCTHIDA</sequence>
<proteinExistence type="predicted"/>
<dbReference type="Proteomes" id="UP000033220">
    <property type="component" value="Chromosome DSM 122"/>
</dbReference>